<proteinExistence type="predicted"/>
<dbReference type="SUPFAM" id="SSF56059">
    <property type="entry name" value="Glutathione synthetase ATP-binding domain-like"/>
    <property type="match status" value="1"/>
</dbReference>
<dbReference type="GO" id="GO:0005524">
    <property type="term" value="F:ATP binding"/>
    <property type="evidence" value="ECO:0007669"/>
    <property type="project" value="InterPro"/>
</dbReference>
<dbReference type="EMBL" id="KL198010">
    <property type="protein sequence ID" value="KDQ26131.1"/>
    <property type="molecule type" value="Genomic_DNA"/>
</dbReference>
<accession>A0A067NR71</accession>
<dbReference type="Proteomes" id="UP000027073">
    <property type="component" value="Unassembled WGS sequence"/>
</dbReference>
<dbReference type="InterPro" id="IPR005615">
    <property type="entry name" value="Glutathione_synthase"/>
</dbReference>
<gene>
    <name evidence="1" type="ORF">PLEOSDRAFT_1090226</name>
</gene>
<protein>
    <submittedName>
        <fullName evidence="1">Uncharacterized protein</fullName>
    </submittedName>
</protein>
<name>A0A067NR71_PLEO1</name>
<dbReference type="InParanoid" id="A0A067NR71"/>
<dbReference type="Pfam" id="PF03917">
    <property type="entry name" value="GSH_synth_ATP"/>
    <property type="match status" value="1"/>
</dbReference>
<evidence type="ECO:0000313" key="2">
    <source>
        <dbReference type="Proteomes" id="UP000027073"/>
    </source>
</evidence>
<dbReference type="VEuPathDB" id="FungiDB:PLEOSDRAFT_1090226"/>
<dbReference type="HOGENOM" id="CLU_2074148_0_0_1"/>
<reference evidence="2" key="1">
    <citation type="journal article" date="2014" name="Proc. Natl. Acad. Sci. U.S.A.">
        <title>Extensive sampling of basidiomycete genomes demonstrates inadequacy of the white-rot/brown-rot paradigm for wood decay fungi.</title>
        <authorList>
            <person name="Riley R."/>
            <person name="Salamov A.A."/>
            <person name="Brown D.W."/>
            <person name="Nagy L.G."/>
            <person name="Floudas D."/>
            <person name="Held B.W."/>
            <person name="Levasseur A."/>
            <person name="Lombard V."/>
            <person name="Morin E."/>
            <person name="Otillar R."/>
            <person name="Lindquist E.A."/>
            <person name="Sun H."/>
            <person name="LaButti K.M."/>
            <person name="Schmutz J."/>
            <person name="Jabbour D."/>
            <person name="Luo H."/>
            <person name="Baker S.E."/>
            <person name="Pisabarro A.G."/>
            <person name="Walton J.D."/>
            <person name="Blanchette R.A."/>
            <person name="Henrissat B."/>
            <person name="Martin F."/>
            <person name="Cullen D."/>
            <person name="Hibbett D.S."/>
            <person name="Grigoriev I.V."/>
        </authorList>
    </citation>
    <scope>NUCLEOTIDE SEQUENCE [LARGE SCALE GENOMIC DNA]</scope>
    <source>
        <strain evidence="2">PC15</strain>
    </source>
</reference>
<dbReference type="GO" id="GO:0004363">
    <property type="term" value="F:glutathione synthase activity"/>
    <property type="evidence" value="ECO:0007669"/>
    <property type="project" value="InterPro"/>
</dbReference>
<dbReference type="STRING" id="1137138.A0A067NR71"/>
<dbReference type="AlphaFoldDB" id="A0A067NR71"/>
<sequence>MRARRTWMRFVVGRGECGAWICKTKCTRTRLLSRLRCNGIMLKPQRDADRNKKVIPRFLDELPVSDRKAWVTMESIVPPKGTANYLIRASGVGVRTEVVNESRIFRLALLKKESCGRR</sequence>
<evidence type="ECO:0000313" key="1">
    <source>
        <dbReference type="EMBL" id="KDQ26131.1"/>
    </source>
</evidence>
<organism evidence="1 2">
    <name type="scientific">Pleurotus ostreatus (strain PC15)</name>
    <name type="common">Oyster mushroom</name>
    <dbReference type="NCBI Taxonomy" id="1137138"/>
    <lineage>
        <taxon>Eukaryota</taxon>
        <taxon>Fungi</taxon>
        <taxon>Dikarya</taxon>
        <taxon>Basidiomycota</taxon>
        <taxon>Agaricomycotina</taxon>
        <taxon>Agaricomycetes</taxon>
        <taxon>Agaricomycetidae</taxon>
        <taxon>Agaricales</taxon>
        <taxon>Pleurotineae</taxon>
        <taxon>Pleurotaceae</taxon>
        <taxon>Pleurotus</taxon>
    </lineage>
</organism>